<dbReference type="GO" id="GO:0005829">
    <property type="term" value="C:cytosol"/>
    <property type="evidence" value="ECO:0007669"/>
    <property type="project" value="TreeGrafter"/>
</dbReference>
<accession>A0AAU8FIF6</accession>
<organism evidence="1">
    <name type="scientific">Dyadobacter sp. 676</name>
    <dbReference type="NCBI Taxonomy" id="3088362"/>
    <lineage>
        <taxon>Bacteria</taxon>
        <taxon>Pseudomonadati</taxon>
        <taxon>Bacteroidota</taxon>
        <taxon>Cytophagia</taxon>
        <taxon>Cytophagales</taxon>
        <taxon>Spirosomataceae</taxon>
        <taxon>Dyadobacter</taxon>
    </lineage>
</organism>
<dbReference type="GO" id="GO:0010181">
    <property type="term" value="F:FMN binding"/>
    <property type="evidence" value="ECO:0007669"/>
    <property type="project" value="InterPro"/>
</dbReference>
<dbReference type="InterPro" id="IPR013785">
    <property type="entry name" value="Aldolase_TIM"/>
</dbReference>
<reference evidence="1" key="1">
    <citation type="submission" date="2024-06" db="EMBL/GenBank/DDBJ databases">
        <title>Sequencing and assembly of the genome of Dyadobacter sp. strain 676, a symbiont of Cyamopsis tetragonoloba.</title>
        <authorList>
            <person name="Guro P."/>
            <person name="Sazanova A."/>
            <person name="Kuznetsova I."/>
            <person name="Belimov A."/>
            <person name="Safronova V."/>
        </authorList>
    </citation>
    <scope>NUCLEOTIDE SEQUENCE</scope>
    <source>
        <strain evidence="1">676</strain>
    </source>
</reference>
<name>A0AAU8FIF6_9BACT</name>
<protein>
    <recommendedName>
        <fullName evidence="2">NADH:flavin oxidoreductase/NADH oxidase N-terminal domain-containing protein</fullName>
    </recommendedName>
</protein>
<dbReference type="AlphaFoldDB" id="A0AAU8FIF6"/>
<dbReference type="Gene3D" id="3.20.20.70">
    <property type="entry name" value="Aldolase class I"/>
    <property type="match status" value="1"/>
</dbReference>
<dbReference type="RefSeq" id="WP_353719179.1">
    <property type="nucleotide sequence ID" value="NZ_CP159289.1"/>
</dbReference>
<proteinExistence type="predicted"/>
<dbReference type="GO" id="GO:0016491">
    <property type="term" value="F:oxidoreductase activity"/>
    <property type="evidence" value="ECO:0007669"/>
    <property type="project" value="InterPro"/>
</dbReference>
<dbReference type="PANTHER" id="PTHR22893">
    <property type="entry name" value="NADH OXIDOREDUCTASE-RELATED"/>
    <property type="match status" value="1"/>
</dbReference>
<gene>
    <name evidence="1" type="ORF">ABV298_26650</name>
</gene>
<evidence type="ECO:0008006" key="2">
    <source>
        <dbReference type="Google" id="ProtNLM"/>
    </source>
</evidence>
<dbReference type="SUPFAM" id="SSF51395">
    <property type="entry name" value="FMN-linked oxidoreductases"/>
    <property type="match status" value="1"/>
</dbReference>
<dbReference type="PANTHER" id="PTHR22893:SF91">
    <property type="entry name" value="NADPH DEHYDROGENASE 2-RELATED"/>
    <property type="match status" value="1"/>
</dbReference>
<dbReference type="InterPro" id="IPR045247">
    <property type="entry name" value="Oye-like"/>
</dbReference>
<evidence type="ECO:0000313" key="1">
    <source>
        <dbReference type="EMBL" id="XCH23855.1"/>
    </source>
</evidence>
<sequence>MVILAGGYTAETAEMALQTGLADLIAFGKPYIANPDLTERFRLNIPLANGDPETYYQGGDEGYIDYPAAGPACGSTFGANTTVDCR</sequence>
<dbReference type="EMBL" id="CP159289">
    <property type="protein sequence ID" value="XCH23855.1"/>
    <property type="molecule type" value="Genomic_DNA"/>
</dbReference>